<accession>A0A1G9Y0D6</accession>
<dbReference type="Pfam" id="PF05057">
    <property type="entry name" value="DUF676"/>
    <property type="match status" value="1"/>
</dbReference>
<keyword evidence="1" id="KW-0732">Signal</keyword>
<feature type="domain" description="DUF676" evidence="2">
    <location>
        <begin position="119"/>
        <end position="212"/>
    </location>
</feature>
<evidence type="ECO:0000313" key="3">
    <source>
        <dbReference type="EMBL" id="SDN02508.1"/>
    </source>
</evidence>
<dbReference type="SUPFAM" id="SSF53474">
    <property type="entry name" value="alpha/beta-Hydrolases"/>
    <property type="match status" value="1"/>
</dbReference>
<dbReference type="eggNOG" id="ENOG5033WNQ">
    <property type="taxonomic scope" value="Bacteria"/>
</dbReference>
<dbReference type="InterPro" id="IPR007751">
    <property type="entry name" value="DUF676_lipase-like"/>
</dbReference>
<dbReference type="STRING" id="211114.SAMN04489726_4520"/>
<proteinExistence type="predicted"/>
<feature type="signal peptide" evidence="1">
    <location>
        <begin position="1"/>
        <end position="18"/>
    </location>
</feature>
<sequence length="332" mass="37041">MRKLAAPLAAVFAIASLAACGTDSTVHTEQADVSLAAMQQSDADPDVAQLPESVDMLMHSAAAGTPKRGDSKNEPVYLVHGYTYGDCGSRWNTLKGKLRDWRWTGPIHTVGYYYANEKSRDTNCDINLADAKNPLTYNDSIMEVGRRVAWDIHNRYAKDGRSVDVVAHSMGGLVMRAALTGVATKAKGFPPHLYIEDVVTLGTPHQGFDCRSTEWLQCREMRPGSALLGSLRHNPQSAQRTDWTLVSSEDDETVSANSGIDLNQPAGHKIKYLATNKVKVTHSSIRTEHRYHREWNLRYWNHYFKDDKGKETSKGWSPLHTAGFAIYYADKW</sequence>
<dbReference type="EMBL" id="LT629701">
    <property type="protein sequence ID" value="SDN02508.1"/>
    <property type="molecule type" value="Genomic_DNA"/>
</dbReference>
<gene>
    <name evidence="3" type="ORF">SAMN04489726_4520</name>
</gene>
<protein>
    <submittedName>
        <fullName evidence="3">PGAP1-like protein</fullName>
    </submittedName>
</protein>
<name>A0A1G9Y0D6_ALLAB</name>
<evidence type="ECO:0000256" key="1">
    <source>
        <dbReference type="SAM" id="SignalP"/>
    </source>
</evidence>
<evidence type="ECO:0000313" key="4">
    <source>
        <dbReference type="Proteomes" id="UP000183376"/>
    </source>
</evidence>
<dbReference type="InterPro" id="IPR029058">
    <property type="entry name" value="AB_hydrolase_fold"/>
</dbReference>
<dbReference type="Gene3D" id="3.40.50.1820">
    <property type="entry name" value="alpha/beta hydrolase"/>
    <property type="match status" value="1"/>
</dbReference>
<dbReference type="Proteomes" id="UP000183376">
    <property type="component" value="Chromosome I"/>
</dbReference>
<dbReference type="PROSITE" id="PS51257">
    <property type="entry name" value="PROKAR_LIPOPROTEIN"/>
    <property type="match status" value="1"/>
</dbReference>
<feature type="chain" id="PRO_5039639592" evidence="1">
    <location>
        <begin position="19"/>
        <end position="332"/>
    </location>
</feature>
<organism evidence="3 4">
    <name type="scientific">Allokutzneria albata</name>
    <name type="common">Kibdelosporangium albatum</name>
    <dbReference type="NCBI Taxonomy" id="211114"/>
    <lineage>
        <taxon>Bacteria</taxon>
        <taxon>Bacillati</taxon>
        <taxon>Actinomycetota</taxon>
        <taxon>Actinomycetes</taxon>
        <taxon>Pseudonocardiales</taxon>
        <taxon>Pseudonocardiaceae</taxon>
        <taxon>Allokutzneria</taxon>
    </lineage>
</organism>
<keyword evidence="4" id="KW-1185">Reference proteome</keyword>
<dbReference type="AlphaFoldDB" id="A0A1G9Y0D6"/>
<reference evidence="3 4" key="1">
    <citation type="submission" date="2016-10" db="EMBL/GenBank/DDBJ databases">
        <authorList>
            <person name="de Groot N.N."/>
        </authorList>
    </citation>
    <scope>NUCLEOTIDE SEQUENCE [LARGE SCALE GENOMIC DNA]</scope>
    <source>
        <strain evidence="3 4">DSM 44149</strain>
    </source>
</reference>
<evidence type="ECO:0000259" key="2">
    <source>
        <dbReference type="Pfam" id="PF05057"/>
    </source>
</evidence>